<dbReference type="InterPro" id="IPR050476">
    <property type="entry name" value="Insect_CytP450_Detox"/>
</dbReference>
<dbReference type="GO" id="GO:0020037">
    <property type="term" value="F:heme binding"/>
    <property type="evidence" value="ECO:0007669"/>
    <property type="project" value="InterPro"/>
</dbReference>
<dbReference type="SUPFAM" id="SSF48264">
    <property type="entry name" value="Cytochrome P450"/>
    <property type="match status" value="1"/>
</dbReference>
<dbReference type="Proteomes" id="UP000479190">
    <property type="component" value="Unassembled WGS sequence"/>
</dbReference>
<evidence type="ECO:0000256" key="2">
    <source>
        <dbReference type="ARBA" id="ARBA00004174"/>
    </source>
</evidence>
<dbReference type="GO" id="GO:0005789">
    <property type="term" value="C:endoplasmic reticulum membrane"/>
    <property type="evidence" value="ECO:0007669"/>
    <property type="project" value="UniProtKB-SubCell"/>
</dbReference>
<evidence type="ECO:0000256" key="11">
    <source>
        <dbReference type="ARBA" id="ARBA00023033"/>
    </source>
</evidence>
<keyword evidence="6 13" id="KW-0479">Metal-binding</keyword>
<dbReference type="PRINTS" id="PR00385">
    <property type="entry name" value="P450"/>
</dbReference>
<keyword evidence="9 14" id="KW-0560">Oxidoreductase</keyword>
<keyword evidence="15" id="KW-1133">Transmembrane helix</keyword>
<comment type="cofactor">
    <cofactor evidence="1 13">
        <name>heme</name>
        <dbReference type="ChEBI" id="CHEBI:30413"/>
    </cofactor>
</comment>
<evidence type="ECO:0000256" key="14">
    <source>
        <dbReference type="RuleBase" id="RU000461"/>
    </source>
</evidence>
<comment type="similarity">
    <text evidence="4 14">Belongs to the cytochrome P450 family.</text>
</comment>
<dbReference type="EMBL" id="CADCXV010000639">
    <property type="protein sequence ID" value="CAB0031307.1"/>
    <property type="molecule type" value="Genomic_DNA"/>
</dbReference>
<evidence type="ECO:0000256" key="4">
    <source>
        <dbReference type="ARBA" id="ARBA00010617"/>
    </source>
</evidence>
<dbReference type="InterPro" id="IPR036396">
    <property type="entry name" value="Cyt_P450_sf"/>
</dbReference>
<feature type="binding site" description="axial binding residue" evidence="13">
    <location>
        <position position="452"/>
    </location>
    <ligand>
        <name>heme</name>
        <dbReference type="ChEBI" id="CHEBI:30413"/>
    </ligand>
    <ligandPart>
        <name>Fe</name>
        <dbReference type="ChEBI" id="CHEBI:18248"/>
    </ligandPart>
</feature>
<evidence type="ECO:0000256" key="10">
    <source>
        <dbReference type="ARBA" id="ARBA00023004"/>
    </source>
</evidence>
<keyword evidence="5 13" id="KW-0349">Heme</keyword>
<dbReference type="PROSITE" id="PS00086">
    <property type="entry name" value="CYTOCHROME_P450"/>
    <property type="match status" value="1"/>
</dbReference>
<dbReference type="Gene3D" id="1.10.630.10">
    <property type="entry name" value="Cytochrome P450"/>
    <property type="match status" value="1"/>
</dbReference>
<accession>A0A6H5I4N8</accession>
<keyword evidence="10 13" id="KW-0408">Iron</keyword>
<keyword evidence="11 14" id="KW-0503">Monooxygenase</keyword>
<dbReference type="PANTHER" id="PTHR24292">
    <property type="entry name" value="CYTOCHROME P450"/>
    <property type="match status" value="1"/>
</dbReference>
<evidence type="ECO:0000256" key="3">
    <source>
        <dbReference type="ARBA" id="ARBA00004406"/>
    </source>
</evidence>
<proteinExistence type="inferred from homology"/>
<evidence type="ECO:0008006" key="18">
    <source>
        <dbReference type="Google" id="ProtNLM"/>
    </source>
</evidence>
<sequence>MFDLPSVLLSFSSAATLLATGFVLFYFYAKYKQSYWRRRGVDSPPAHWFFGNFKDAICLRSAPPAVLGDIYKYYQGQSDKPVIGLYVMQTPFLLLRSPEIIKQVFIKDFHNFTDRYFASKRKTDVVGSTSLFSIDNPEWKYLRVKLSPAFTSGKQKKLFELMVESAENLNQYMATKVGVDRVDLEIRRVASKYTTDVISSLSFGIRTNSFDEPEPEFFVRSRDIFKQDLSRTINLFFSFFFPKLGDLLETKFLGNHEDYFRKIFWESVNEREKSGIKRGDLIDFLVELKNEPQDAQFRFDGDQLLAQSAIFFVAGLETSAITMTFTLMELARHPEIQKKVRDEIREKIGKAALTYDMISQMTYLQQVVSETLRLYAPAPLLDRVALNDYKIPGTDLVIEKGTVVYTTLKGVHEDPEFHPDPMKYDPDRFSEERKDNIQPCTYMPFGDGPRICIGMRTGQLQTMVGLITILREYEVSQNTNYKNEVSKRAIFTAPADGVHIYVKKNPVL</sequence>
<dbReference type="GO" id="GO:0004497">
    <property type="term" value="F:monooxygenase activity"/>
    <property type="evidence" value="ECO:0007669"/>
    <property type="project" value="UniProtKB-KW"/>
</dbReference>
<evidence type="ECO:0000256" key="7">
    <source>
        <dbReference type="ARBA" id="ARBA00022824"/>
    </source>
</evidence>
<keyword evidence="12 15" id="KW-0472">Membrane</keyword>
<dbReference type="PANTHER" id="PTHR24292:SF45">
    <property type="entry name" value="CYTOCHROME P450 6G1-RELATED"/>
    <property type="match status" value="1"/>
</dbReference>
<evidence type="ECO:0000256" key="15">
    <source>
        <dbReference type="SAM" id="Phobius"/>
    </source>
</evidence>
<dbReference type="GO" id="GO:0005506">
    <property type="term" value="F:iron ion binding"/>
    <property type="evidence" value="ECO:0007669"/>
    <property type="project" value="InterPro"/>
</dbReference>
<name>A0A6H5I4N8_9HYME</name>
<dbReference type="AlphaFoldDB" id="A0A6H5I4N8"/>
<evidence type="ECO:0000313" key="17">
    <source>
        <dbReference type="Proteomes" id="UP000479190"/>
    </source>
</evidence>
<organism evidence="16 17">
    <name type="scientific">Trichogramma brassicae</name>
    <dbReference type="NCBI Taxonomy" id="86971"/>
    <lineage>
        <taxon>Eukaryota</taxon>
        <taxon>Metazoa</taxon>
        <taxon>Ecdysozoa</taxon>
        <taxon>Arthropoda</taxon>
        <taxon>Hexapoda</taxon>
        <taxon>Insecta</taxon>
        <taxon>Pterygota</taxon>
        <taxon>Neoptera</taxon>
        <taxon>Endopterygota</taxon>
        <taxon>Hymenoptera</taxon>
        <taxon>Apocrita</taxon>
        <taxon>Proctotrupomorpha</taxon>
        <taxon>Chalcidoidea</taxon>
        <taxon>Trichogrammatidae</taxon>
        <taxon>Trichogramma</taxon>
    </lineage>
</organism>
<evidence type="ECO:0000256" key="12">
    <source>
        <dbReference type="ARBA" id="ARBA00023136"/>
    </source>
</evidence>
<dbReference type="PRINTS" id="PR00463">
    <property type="entry name" value="EP450I"/>
</dbReference>
<dbReference type="Pfam" id="PF00067">
    <property type="entry name" value="p450"/>
    <property type="match status" value="1"/>
</dbReference>
<protein>
    <recommendedName>
        <fullName evidence="18">Cytochrome P450</fullName>
    </recommendedName>
</protein>
<comment type="subcellular location">
    <subcellularLocation>
        <location evidence="3">Endoplasmic reticulum membrane</location>
        <topology evidence="3">Peripheral membrane protein</topology>
    </subcellularLocation>
    <subcellularLocation>
        <location evidence="2">Microsome membrane</location>
        <topology evidence="2">Peripheral membrane protein</topology>
    </subcellularLocation>
</comment>
<dbReference type="OrthoDB" id="2789670at2759"/>
<dbReference type="GO" id="GO:0016705">
    <property type="term" value="F:oxidoreductase activity, acting on paired donors, with incorporation or reduction of molecular oxygen"/>
    <property type="evidence" value="ECO:0007669"/>
    <property type="project" value="InterPro"/>
</dbReference>
<evidence type="ECO:0000256" key="1">
    <source>
        <dbReference type="ARBA" id="ARBA00001971"/>
    </source>
</evidence>
<keyword evidence="17" id="KW-1185">Reference proteome</keyword>
<evidence type="ECO:0000313" key="16">
    <source>
        <dbReference type="EMBL" id="CAB0031307.1"/>
    </source>
</evidence>
<evidence type="ECO:0000256" key="9">
    <source>
        <dbReference type="ARBA" id="ARBA00023002"/>
    </source>
</evidence>
<evidence type="ECO:0000256" key="13">
    <source>
        <dbReference type="PIRSR" id="PIRSR602401-1"/>
    </source>
</evidence>
<gene>
    <name evidence="16" type="ORF">TBRA_LOCUS3284</name>
</gene>
<dbReference type="FunFam" id="1.10.630.10:FF:000042">
    <property type="entry name" value="Cytochrome P450"/>
    <property type="match status" value="1"/>
</dbReference>
<dbReference type="InterPro" id="IPR002401">
    <property type="entry name" value="Cyt_P450_E_grp-I"/>
</dbReference>
<keyword evidence="7" id="KW-0256">Endoplasmic reticulum</keyword>
<dbReference type="InterPro" id="IPR017972">
    <property type="entry name" value="Cyt_P450_CS"/>
</dbReference>
<keyword evidence="8" id="KW-0492">Microsome</keyword>
<feature type="transmembrane region" description="Helical" evidence="15">
    <location>
        <begin position="6"/>
        <end position="29"/>
    </location>
</feature>
<evidence type="ECO:0000256" key="5">
    <source>
        <dbReference type="ARBA" id="ARBA00022617"/>
    </source>
</evidence>
<keyword evidence="15" id="KW-0812">Transmembrane</keyword>
<dbReference type="InterPro" id="IPR001128">
    <property type="entry name" value="Cyt_P450"/>
</dbReference>
<evidence type="ECO:0000256" key="6">
    <source>
        <dbReference type="ARBA" id="ARBA00022723"/>
    </source>
</evidence>
<reference evidence="16 17" key="1">
    <citation type="submission" date="2020-02" db="EMBL/GenBank/DDBJ databases">
        <authorList>
            <person name="Ferguson B K."/>
        </authorList>
    </citation>
    <scope>NUCLEOTIDE SEQUENCE [LARGE SCALE GENOMIC DNA]</scope>
</reference>
<dbReference type="CDD" id="cd11056">
    <property type="entry name" value="CYP6-like"/>
    <property type="match status" value="1"/>
</dbReference>
<evidence type="ECO:0000256" key="8">
    <source>
        <dbReference type="ARBA" id="ARBA00022848"/>
    </source>
</evidence>